<dbReference type="PRINTS" id="PR00598">
    <property type="entry name" value="HTHMARR"/>
</dbReference>
<sequence>MIRIMSDVPTDPALRDLLMTATRTLRRRWHATLGPWELSPHEHRALHVVGHSPEPLRLGDVAKALRIAPRSATEVIDRLETRGLTRRVADPADRRAVCVHLTDEGRRIAAELDAARDAEATEFFAHLDGPERTELARLLTKLADG</sequence>
<evidence type="ECO:0000259" key="1">
    <source>
        <dbReference type="PROSITE" id="PS50995"/>
    </source>
</evidence>
<dbReference type="GO" id="GO:0003700">
    <property type="term" value="F:DNA-binding transcription factor activity"/>
    <property type="evidence" value="ECO:0007669"/>
    <property type="project" value="InterPro"/>
</dbReference>
<organism evidence="2 3">
    <name type="scientific">Rhodococcus ruber</name>
    <dbReference type="NCBI Taxonomy" id="1830"/>
    <lineage>
        <taxon>Bacteria</taxon>
        <taxon>Bacillati</taxon>
        <taxon>Actinomycetota</taxon>
        <taxon>Actinomycetes</taxon>
        <taxon>Mycobacteriales</taxon>
        <taxon>Nocardiaceae</taxon>
        <taxon>Rhodococcus</taxon>
    </lineage>
</organism>
<name>A0A098BSU2_9NOCA</name>
<dbReference type="RefSeq" id="WP_040273959.1">
    <property type="nucleotide sequence ID" value="NZ_JAJNCM010000002.1"/>
</dbReference>
<feature type="domain" description="HTH marR-type" evidence="1">
    <location>
        <begin position="11"/>
        <end position="144"/>
    </location>
</feature>
<gene>
    <name evidence="2" type="ORF">RHRU231_750133</name>
</gene>
<proteinExistence type="predicted"/>
<dbReference type="EMBL" id="CCSD01000089">
    <property type="protein sequence ID" value="CDZ90786.1"/>
    <property type="molecule type" value="Genomic_DNA"/>
</dbReference>
<dbReference type="Gene3D" id="1.10.10.10">
    <property type="entry name" value="Winged helix-like DNA-binding domain superfamily/Winged helix DNA-binding domain"/>
    <property type="match status" value="1"/>
</dbReference>
<evidence type="ECO:0000313" key="2">
    <source>
        <dbReference type="EMBL" id="CDZ90786.1"/>
    </source>
</evidence>
<dbReference type="SUPFAM" id="SSF46785">
    <property type="entry name" value="Winged helix' DNA-binding domain"/>
    <property type="match status" value="1"/>
</dbReference>
<dbReference type="eggNOG" id="COG1846">
    <property type="taxonomic scope" value="Bacteria"/>
</dbReference>
<dbReference type="OrthoDB" id="3216907at2"/>
<evidence type="ECO:0000313" key="3">
    <source>
        <dbReference type="Proteomes" id="UP000042997"/>
    </source>
</evidence>
<dbReference type="PANTHER" id="PTHR33164">
    <property type="entry name" value="TRANSCRIPTIONAL REGULATOR, MARR FAMILY"/>
    <property type="match status" value="1"/>
</dbReference>
<dbReference type="InterPro" id="IPR039422">
    <property type="entry name" value="MarR/SlyA-like"/>
</dbReference>
<dbReference type="InterPro" id="IPR036388">
    <property type="entry name" value="WH-like_DNA-bd_sf"/>
</dbReference>
<dbReference type="AlphaFoldDB" id="A0A098BSU2"/>
<dbReference type="Proteomes" id="UP000042997">
    <property type="component" value="Unassembled WGS sequence"/>
</dbReference>
<protein>
    <submittedName>
        <fullName evidence="2">Marr family transcriptional regulator</fullName>
    </submittedName>
</protein>
<dbReference type="PANTHER" id="PTHR33164:SF43">
    <property type="entry name" value="HTH-TYPE TRANSCRIPTIONAL REPRESSOR YETL"/>
    <property type="match status" value="1"/>
</dbReference>
<dbReference type="InterPro" id="IPR036390">
    <property type="entry name" value="WH_DNA-bd_sf"/>
</dbReference>
<dbReference type="InterPro" id="IPR000835">
    <property type="entry name" value="HTH_MarR-typ"/>
</dbReference>
<dbReference type="Pfam" id="PF12802">
    <property type="entry name" value="MarR_2"/>
    <property type="match status" value="1"/>
</dbReference>
<dbReference type="PROSITE" id="PS50995">
    <property type="entry name" value="HTH_MARR_2"/>
    <property type="match status" value="1"/>
</dbReference>
<accession>A0A098BSU2</accession>
<dbReference type="GO" id="GO:0006950">
    <property type="term" value="P:response to stress"/>
    <property type="evidence" value="ECO:0007669"/>
    <property type="project" value="TreeGrafter"/>
</dbReference>
<reference evidence="2 3" key="1">
    <citation type="journal article" date="2014" name="Genome Announc.">
        <title>Draft Genome Sequence of Propane- and Butane-Oxidizing Actinobacterium Rhodococcus ruber IEGM 231.</title>
        <authorList>
            <person name="Ivshina I.B."/>
            <person name="Kuyukina M.S."/>
            <person name="Krivoruchko A.V."/>
            <person name="Barbe V."/>
            <person name="Fischer C."/>
        </authorList>
    </citation>
    <scope>NUCLEOTIDE SEQUENCE [LARGE SCALE GENOMIC DNA]</scope>
</reference>
<dbReference type="SMART" id="SM00347">
    <property type="entry name" value="HTH_MARR"/>
    <property type="match status" value="1"/>
</dbReference>